<reference evidence="11" key="1">
    <citation type="journal article" date="2023" name="PhytoFront">
        <title>Draft Genome Resources of Seven Strains of Tilletia horrida, Causal Agent of Kernel Smut of Rice.</title>
        <authorList>
            <person name="Khanal S."/>
            <person name="Antony Babu S."/>
            <person name="Zhou X.G."/>
        </authorList>
    </citation>
    <scope>NUCLEOTIDE SEQUENCE</scope>
    <source>
        <strain evidence="11">TX3</strain>
    </source>
</reference>
<comment type="caution">
    <text evidence="11">The sequence shown here is derived from an EMBL/GenBank/DDBJ whole genome shotgun (WGS) entry which is preliminary data.</text>
</comment>
<keyword evidence="4 9" id="KW-0812">Transmembrane</keyword>
<keyword evidence="3" id="KW-0813">Transport</keyword>
<proteinExistence type="inferred from homology"/>
<keyword evidence="6" id="KW-0067">ATP-binding</keyword>
<comment type="subcellular location">
    <subcellularLocation>
        <location evidence="1">Membrane</location>
        <topology evidence="1">Multi-pass membrane protein</topology>
    </subcellularLocation>
</comment>
<dbReference type="InterPro" id="IPR011527">
    <property type="entry name" value="ABC1_TM_dom"/>
</dbReference>
<dbReference type="Gene3D" id="3.30.559.10">
    <property type="entry name" value="Chloramphenicol acetyltransferase-like domain"/>
    <property type="match status" value="2"/>
</dbReference>
<dbReference type="Proteomes" id="UP001176521">
    <property type="component" value="Unassembled WGS sequence"/>
</dbReference>
<protein>
    <recommendedName>
        <fullName evidence="10">ABC transmembrane type-1 domain-containing protein</fullName>
    </recommendedName>
</protein>
<evidence type="ECO:0000256" key="9">
    <source>
        <dbReference type="SAM" id="Phobius"/>
    </source>
</evidence>
<evidence type="ECO:0000256" key="2">
    <source>
        <dbReference type="ARBA" id="ARBA00009726"/>
    </source>
</evidence>
<dbReference type="EMBL" id="JAPDMQ010000265">
    <property type="protein sequence ID" value="KAK0528719.1"/>
    <property type="molecule type" value="Genomic_DNA"/>
</dbReference>
<evidence type="ECO:0000256" key="3">
    <source>
        <dbReference type="ARBA" id="ARBA00022448"/>
    </source>
</evidence>
<evidence type="ECO:0000259" key="10">
    <source>
        <dbReference type="PROSITE" id="PS50929"/>
    </source>
</evidence>
<dbReference type="GO" id="GO:0016020">
    <property type="term" value="C:membrane"/>
    <property type="evidence" value="ECO:0007669"/>
    <property type="project" value="UniProtKB-SubCell"/>
</dbReference>
<dbReference type="GO" id="GO:0005524">
    <property type="term" value="F:ATP binding"/>
    <property type="evidence" value="ECO:0007669"/>
    <property type="project" value="UniProtKB-KW"/>
</dbReference>
<dbReference type="AlphaFoldDB" id="A0AAN6G9Q3"/>
<keyword evidence="12" id="KW-1185">Reference proteome</keyword>
<evidence type="ECO:0000256" key="6">
    <source>
        <dbReference type="ARBA" id="ARBA00022840"/>
    </source>
</evidence>
<feature type="non-terminal residue" evidence="11">
    <location>
        <position position="759"/>
    </location>
</feature>
<keyword evidence="8 9" id="KW-0472">Membrane</keyword>
<dbReference type="PANTHER" id="PTHR24223">
    <property type="entry name" value="ATP-BINDING CASSETTE SUB-FAMILY C"/>
    <property type="match status" value="1"/>
</dbReference>
<evidence type="ECO:0000256" key="8">
    <source>
        <dbReference type="ARBA" id="ARBA00023136"/>
    </source>
</evidence>
<evidence type="ECO:0000256" key="5">
    <source>
        <dbReference type="ARBA" id="ARBA00022741"/>
    </source>
</evidence>
<evidence type="ECO:0000256" key="7">
    <source>
        <dbReference type="ARBA" id="ARBA00022989"/>
    </source>
</evidence>
<dbReference type="PANTHER" id="PTHR24223:SF456">
    <property type="entry name" value="MULTIDRUG RESISTANCE-ASSOCIATED PROTEIN LETHAL(2)03659"/>
    <property type="match status" value="1"/>
</dbReference>
<organism evidence="11 12">
    <name type="scientific">Tilletia horrida</name>
    <dbReference type="NCBI Taxonomy" id="155126"/>
    <lineage>
        <taxon>Eukaryota</taxon>
        <taxon>Fungi</taxon>
        <taxon>Dikarya</taxon>
        <taxon>Basidiomycota</taxon>
        <taxon>Ustilaginomycotina</taxon>
        <taxon>Exobasidiomycetes</taxon>
        <taxon>Tilletiales</taxon>
        <taxon>Tilletiaceae</taxon>
        <taxon>Tilletia</taxon>
    </lineage>
</organism>
<dbReference type="Pfam" id="PF00664">
    <property type="entry name" value="ABC_membrane"/>
    <property type="match status" value="1"/>
</dbReference>
<accession>A0AAN6G9Q3</accession>
<comment type="similarity">
    <text evidence="2">Belongs to the ABC transporter superfamily. ABCC family. Conjugate transporter (TC 3.A.1.208) subfamily.</text>
</comment>
<dbReference type="InterPro" id="IPR050173">
    <property type="entry name" value="ABC_transporter_C-like"/>
</dbReference>
<keyword evidence="7 9" id="KW-1133">Transmembrane helix</keyword>
<dbReference type="InterPro" id="IPR023213">
    <property type="entry name" value="CAT-like_dom_sf"/>
</dbReference>
<dbReference type="Pfam" id="PF02458">
    <property type="entry name" value="Transferase"/>
    <property type="match status" value="1"/>
</dbReference>
<dbReference type="InterPro" id="IPR036640">
    <property type="entry name" value="ABC1_TM_sf"/>
</dbReference>
<name>A0AAN6G9Q3_9BASI</name>
<dbReference type="PROSITE" id="PS50929">
    <property type="entry name" value="ABC_TM1F"/>
    <property type="match status" value="1"/>
</dbReference>
<dbReference type="Gene3D" id="1.20.1560.10">
    <property type="entry name" value="ABC transporter type 1, transmembrane domain"/>
    <property type="match status" value="1"/>
</dbReference>
<evidence type="ECO:0000313" key="12">
    <source>
        <dbReference type="Proteomes" id="UP001176521"/>
    </source>
</evidence>
<keyword evidence="5" id="KW-0547">Nucleotide-binding</keyword>
<feature type="domain" description="ABC transmembrane type-1" evidence="10">
    <location>
        <begin position="639"/>
        <end position="759"/>
    </location>
</feature>
<dbReference type="GO" id="GO:0140359">
    <property type="term" value="F:ABC-type transporter activity"/>
    <property type="evidence" value="ECO:0007669"/>
    <property type="project" value="InterPro"/>
</dbReference>
<dbReference type="SUPFAM" id="SSF90123">
    <property type="entry name" value="ABC transporter transmembrane region"/>
    <property type="match status" value="1"/>
</dbReference>
<evidence type="ECO:0000256" key="4">
    <source>
        <dbReference type="ARBA" id="ARBA00022692"/>
    </source>
</evidence>
<sequence>MVKDRFATWKQVKPSVFDVSGAERDIIVLYGFVFDGCLDVDNLKQSWQRLCQTWPILSARLRKGEKSKNPADWRYLLPPDAELQRTIEQDMRGPAARRSLVVEEKEGKVQDHYQFVPSHELPQDRPTVLPCARMVDMKAKTRSKTTLMFASNAPLTIHHLFKEDRPVVTTKITRFSDATAIGIAIPHLLCDGPGASEVMKAWAAIANGEEDAVQPLPSFGSDCFASLAPGGAQAIAEAAAQLQAGQKKIPAPPGWHAYTLRQALSLGIRFAIDVLWTRPESTMEKREIFFPSAYLANIKAEVTAELEETASTGKAEFVSTSDIVVAIALKSMCALDARGPKDKRKISFYYPANLRMHQNVRNCLTLPEPYLHNGAFGISLPEQPVGQLVHGLSIAELALQVRRAIERETKPDAFRRGLIWRLANSHKLLLFWRPSSLWIAGTNWRAMRLFDISFAKALDSSTLQQPLSTGRPIKIWNQTIIDAPLRNSFGLVADDPADGIWVGMVLSKSHDTRSQQERRQAYLCPPKPQGSLRNRGYKIPFILRSKKPNYYNESLVAALQEAFFYRFWAADLVRFLADGLITTSCSSTVPPPPPAGRGYGLAVGLWTMQQVASLSTNQYYITAQTSGLSCRTSLVNVILRKALRGLFHVAWIGPCQIALAIGLLIHNMGVSALVGLGVLLLGTPVQAVIVARMIKTRRAAVRLTDRRVRLMQKVFTGIRVLVLFEWRNTPFAERVANMRREELLFLRKLALLRAMTFSV</sequence>
<feature type="transmembrane region" description="Helical" evidence="9">
    <location>
        <begin position="672"/>
        <end position="694"/>
    </location>
</feature>
<evidence type="ECO:0000256" key="1">
    <source>
        <dbReference type="ARBA" id="ARBA00004141"/>
    </source>
</evidence>
<gene>
    <name evidence="11" type="ORF">OC842_004472</name>
</gene>
<evidence type="ECO:0000313" key="11">
    <source>
        <dbReference type="EMBL" id="KAK0528719.1"/>
    </source>
</evidence>